<dbReference type="Gene3D" id="2.10.109.10">
    <property type="entry name" value="Umud Fragment, subunit A"/>
    <property type="match status" value="1"/>
</dbReference>
<dbReference type="AlphaFoldDB" id="A0A059FHU2"/>
<feature type="transmembrane region" description="Helical" evidence="1">
    <location>
        <begin position="20"/>
        <end position="45"/>
    </location>
</feature>
<reference evidence="3 4" key="1">
    <citation type="journal article" date="2014" name="Antonie Van Leeuwenhoek">
        <title>Hyphomonas beringensis sp. nov. and Hyphomonas chukchiensis sp. nov., isolated from surface seawater of the Bering Sea and Chukchi Sea.</title>
        <authorList>
            <person name="Li C."/>
            <person name="Lai Q."/>
            <person name="Li G."/>
            <person name="Dong C."/>
            <person name="Wang J."/>
            <person name="Liao Y."/>
            <person name="Shao Z."/>
        </authorList>
    </citation>
    <scope>NUCLEOTIDE SEQUENCE [LARGE SCALE GENOMIC DNA]</scope>
    <source>
        <strain evidence="3 4">VP2</strain>
    </source>
</reference>
<dbReference type="InterPro" id="IPR036286">
    <property type="entry name" value="LexA/Signal_pep-like_sf"/>
</dbReference>
<keyword evidence="1" id="KW-1133">Transmembrane helix</keyword>
<dbReference type="InterPro" id="IPR019533">
    <property type="entry name" value="Peptidase_S26"/>
</dbReference>
<evidence type="ECO:0000256" key="1">
    <source>
        <dbReference type="SAM" id="Phobius"/>
    </source>
</evidence>
<evidence type="ECO:0000313" key="3">
    <source>
        <dbReference type="EMBL" id="KCZ90219.1"/>
    </source>
</evidence>
<proteinExistence type="predicted"/>
<comment type="caution">
    <text evidence="3">The sequence shown here is derived from an EMBL/GenBank/DDBJ whole genome shotgun (WGS) entry which is preliminary data.</text>
</comment>
<name>A0A059FHU2_9PROT</name>
<dbReference type="Pfam" id="PF10502">
    <property type="entry name" value="Peptidase_S26"/>
    <property type="match status" value="1"/>
</dbReference>
<dbReference type="Proteomes" id="UP000024816">
    <property type="component" value="Unassembled WGS sequence"/>
</dbReference>
<organism evidence="3 4">
    <name type="scientific">Hyphomonas jannaschiana VP2</name>
    <dbReference type="NCBI Taxonomy" id="1280952"/>
    <lineage>
        <taxon>Bacteria</taxon>
        <taxon>Pseudomonadati</taxon>
        <taxon>Pseudomonadota</taxon>
        <taxon>Alphaproteobacteria</taxon>
        <taxon>Hyphomonadales</taxon>
        <taxon>Hyphomonadaceae</taxon>
        <taxon>Hyphomonas</taxon>
    </lineage>
</organism>
<keyword evidence="1" id="KW-0812">Transmembrane</keyword>
<dbReference type="eggNOG" id="COG4959">
    <property type="taxonomic scope" value="Bacteria"/>
</dbReference>
<feature type="domain" description="Peptidase S26" evidence="2">
    <location>
        <begin position="23"/>
        <end position="178"/>
    </location>
</feature>
<evidence type="ECO:0000259" key="2">
    <source>
        <dbReference type="Pfam" id="PF10502"/>
    </source>
</evidence>
<dbReference type="GO" id="GO:0004252">
    <property type="term" value="F:serine-type endopeptidase activity"/>
    <property type="evidence" value="ECO:0007669"/>
    <property type="project" value="InterPro"/>
</dbReference>
<dbReference type="GO" id="GO:0006465">
    <property type="term" value="P:signal peptide processing"/>
    <property type="evidence" value="ECO:0007669"/>
    <property type="project" value="InterPro"/>
</dbReference>
<dbReference type="STRING" id="1280952.HJA_03291"/>
<protein>
    <submittedName>
        <fullName evidence="3">Traf peptidase</fullName>
    </submittedName>
</protein>
<gene>
    <name evidence="3" type="ORF">HJA_03291</name>
</gene>
<evidence type="ECO:0000313" key="4">
    <source>
        <dbReference type="Proteomes" id="UP000024816"/>
    </source>
</evidence>
<dbReference type="EMBL" id="ARYJ01000002">
    <property type="protein sequence ID" value="KCZ90219.1"/>
    <property type="molecule type" value="Genomic_DNA"/>
</dbReference>
<sequence>MDHNRVNSKRTNRGFRQVYWCTLSVLGLVLIAFPATGLLPSILLYNPSESAPQGWYRIEALEHVSRGDQVVSNLPQEAAEFASQRRYLPLGIPVIKTVAALEGDIVCNTGGVLAINDAPIVRMHAADKTGRPLPSPWRTCRRLLPDEVLLLSNRTQDSFDGRYFGAVRKTDIIGRAVWMGSADQARSGGMRGQVGGRTECKIKAHGANEGSSPCLHIDFYGSIPENIAPSTERMFNENYRIGWLHSGELACFPPEQPE</sequence>
<keyword evidence="1" id="KW-0472">Membrane</keyword>
<dbReference type="SUPFAM" id="SSF51306">
    <property type="entry name" value="LexA/Signal peptidase"/>
    <property type="match status" value="1"/>
</dbReference>
<accession>A0A059FHU2</accession>
<keyword evidence="4" id="KW-1185">Reference proteome</keyword>